<dbReference type="Proteomes" id="UP000093501">
    <property type="component" value="Unassembled WGS sequence"/>
</dbReference>
<evidence type="ECO:0000256" key="5">
    <source>
        <dbReference type="ARBA" id="ARBA00023136"/>
    </source>
</evidence>
<keyword evidence="4" id="KW-1133">Transmembrane helix</keyword>
<evidence type="ECO:0000259" key="7">
    <source>
        <dbReference type="Pfam" id="PF06738"/>
    </source>
</evidence>
<sequence length="483" mass="50384">MSATPLPTSTTESARPPRRTWLARLLRQRTQPGDPEPESPAAPDRLPLVSLATRVGAIALVSGASASQATEMILRLGLAHGVRFQVDVTYTAITVACTESDGGGVPLNLFRTVPALDRDYARLAHLESVVDAVARGEQSVEEATEDLVRWRSRGIVYRRWVTSVVAFAQGASITALLGGVPLEIAVAGLATLLVHEVTAWLGRTNASYFYAQVAAGAIPMTVAIVLMYLRSHGVTDLWALSPSLVVAAGMVTMLAGLGVVGAAQDALDGYYITAAARIVDLVMRTGGLILGVVAVLWLGVRIGVPAYLVPESIPPHHPTVQVVAAAVFATAVGLFGRFGPRGALIAGLGGALGWTMYLLLLPLVGGDYAVAAGGAAAVVAVFAHPVGRWMRLPAIAIVTVGIVPLMPGLILYRGLFHLVVGMPAVEPGDTAGEMFLLAAVTGVMLALGSSVGSTLGRHLAQPTEQLARLALRASLRRGQQPRT</sequence>
<evidence type="ECO:0000313" key="10">
    <source>
        <dbReference type="Proteomes" id="UP000093501"/>
    </source>
</evidence>
<protein>
    <submittedName>
        <fullName evidence="9">Uncharacterized protein</fullName>
    </submittedName>
</protein>
<dbReference type="AlphaFoldDB" id="A0A1C0AMY6"/>
<dbReference type="InterPro" id="IPR050539">
    <property type="entry name" value="ThrE_Dicarb/AminoAcid_Exp"/>
</dbReference>
<name>A0A1C0AMY6_9ACTN</name>
<evidence type="ECO:0000256" key="6">
    <source>
        <dbReference type="ARBA" id="ARBA00034125"/>
    </source>
</evidence>
<dbReference type="Pfam" id="PF06738">
    <property type="entry name" value="ThrE"/>
    <property type="match status" value="1"/>
</dbReference>
<keyword evidence="10" id="KW-1185">Reference proteome</keyword>
<dbReference type="GO" id="GO:0015744">
    <property type="term" value="P:succinate transport"/>
    <property type="evidence" value="ECO:0007669"/>
    <property type="project" value="TreeGrafter"/>
</dbReference>
<keyword evidence="2" id="KW-1003">Cell membrane</keyword>
<dbReference type="InterPro" id="IPR024528">
    <property type="entry name" value="ThrE_2"/>
</dbReference>
<dbReference type="GO" id="GO:0022857">
    <property type="term" value="F:transmembrane transporter activity"/>
    <property type="evidence" value="ECO:0007669"/>
    <property type="project" value="InterPro"/>
</dbReference>
<dbReference type="GO" id="GO:0005886">
    <property type="term" value="C:plasma membrane"/>
    <property type="evidence" value="ECO:0007669"/>
    <property type="project" value="UniProtKB-SubCell"/>
</dbReference>
<feature type="domain" description="Threonine/Serine exporter ThrE" evidence="8">
    <location>
        <begin position="321"/>
        <end position="452"/>
    </location>
</feature>
<evidence type="ECO:0000259" key="8">
    <source>
        <dbReference type="Pfam" id="PF12821"/>
    </source>
</evidence>
<dbReference type="EMBL" id="MBQD01000020">
    <property type="protein sequence ID" value="OCL34711.1"/>
    <property type="molecule type" value="Genomic_DNA"/>
</dbReference>
<feature type="domain" description="Threonine/serine exporter-like N-terminal" evidence="7">
    <location>
        <begin position="51"/>
        <end position="296"/>
    </location>
</feature>
<organism evidence="9 10">
    <name type="scientific">Tessaracoccus lapidicaptus</name>
    <dbReference type="NCBI Taxonomy" id="1427523"/>
    <lineage>
        <taxon>Bacteria</taxon>
        <taxon>Bacillati</taxon>
        <taxon>Actinomycetota</taxon>
        <taxon>Actinomycetes</taxon>
        <taxon>Propionibacteriales</taxon>
        <taxon>Propionibacteriaceae</taxon>
        <taxon>Tessaracoccus</taxon>
    </lineage>
</organism>
<evidence type="ECO:0000256" key="3">
    <source>
        <dbReference type="ARBA" id="ARBA00022692"/>
    </source>
</evidence>
<gene>
    <name evidence="9" type="ORF">BCR15_03230</name>
</gene>
<comment type="subcellular location">
    <subcellularLocation>
        <location evidence="1">Cell membrane</location>
        <topology evidence="1">Multi-pass membrane protein</topology>
    </subcellularLocation>
</comment>
<evidence type="ECO:0000313" key="9">
    <source>
        <dbReference type="EMBL" id="OCL34711.1"/>
    </source>
</evidence>
<evidence type="ECO:0000256" key="1">
    <source>
        <dbReference type="ARBA" id="ARBA00004651"/>
    </source>
</evidence>
<keyword evidence="3" id="KW-0812">Transmembrane</keyword>
<dbReference type="InterPro" id="IPR010619">
    <property type="entry name" value="ThrE-like_N"/>
</dbReference>
<comment type="caution">
    <text evidence="9">The sequence shown here is derived from an EMBL/GenBank/DDBJ whole genome shotgun (WGS) entry which is preliminary data.</text>
</comment>
<dbReference type="RefSeq" id="WP_068751393.1">
    <property type="nucleotide sequence ID" value="NZ_LR214441.1"/>
</dbReference>
<keyword evidence="5" id="KW-0472">Membrane</keyword>
<dbReference type="PANTHER" id="PTHR34390">
    <property type="entry name" value="UPF0442 PROTEIN YJJB-RELATED"/>
    <property type="match status" value="1"/>
</dbReference>
<accession>A0A1C0AMY6</accession>
<dbReference type="Pfam" id="PF12821">
    <property type="entry name" value="ThrE_2"/>
    <property type="match status" value="1"/>
</dbReference>
<dbReference type="PANTHER" id="PTHR34390:SF2">
    <property type="entry name" value="SUCCINATE TRANSPORTER SUBUNIT YJJP-RELATED"/>
    <property type="match status" value="1"/>
</dbReference>
<evidence type="ECO:0000256" key="2">
    <source>
        <dbReference type="ARBA" id="ARBA00022475"/>
    </source>
</evidence>
<comment type="similarity">
    <text evidence="6">Belongs to the ThrE exporter (TC 2.A.79) family.</text>
</comment>
<evidence type="ECO:0000256" key="4">
    <source>
        <dbReference type="ARBA" id="ARBA00022989"/>
    </source>
</evidence>
<reference evidence="10" key="1">
    <citation type="submission" date="2016-07" db="EMBL/GenBank/DDBJ databases">
        <authorList>
            <person name="Florea S."/>
            <person name="Webb J.S."/>
            <person name="Jaromczyk J."/>
            <person name="Schardl C.L."/>
        </authorList>
    </citation>
    <scope>NUCLEOTIDE SEQUENCE [LARGE SCALE GENOMIC DNA]</scope>
    <source>
        <strain evidence="10">IPBSL-7</strain>
    </source>
</reference>
<proteinExistence type="inferred from homology"/>